<protein>
    <submittedName>
        <fullName evidence="1">Oxidoreductase, short-chain dehydrogenase/reductase family</fullName>
    </submittedName>
</protein>
<dbReference type="STRING" id="1123237.Salmuc_00204"/>
<proteinExistence type="predicted"/>
<reference evidence="2" key="1">
    <citation type="journal article" date="2014" name="Stand. Genomic Sci.">
        <title>Genome sequence of the exopolysaccharide-producing Salipiger mucosus type strain (DSM 16094(T)), a moderately halophilic member of the Roseobacter clade.</title>
        <authorList>
            <person name="Riedel T."/>
            <person name="Spring S."/>
            <person name="Fiebig A."/>
            <person name="Petersen J."/>
            <person name="Kyrpides N.C."/>
            <person name="Goker M."/>
            <person name="Klenk H.P."/>
        </authorList>
    </citation>
    <scope>NUCLEOTIDE SEQUENCE [LARGE SCALE GENOMIC DNA]</scope>
    <source>
        <strain evidence="2">DSM 16094</strain>
    </source>
</reference>
<evidence type="ECO:0000313" key="1">
    <source>
        <dbReference type="EMBL" id="EPX81890.1"/>
    </source>
</evidence>
<accession>S9RV18</accession>
<dbReference type="InterPro" id="IPR002347">
    <property type="entry name" value="SDR_fam"/>
</dbReference>
<dbReference type="InterPro" id="IPR036291">
    <property type="entry name" value="NAD(P)-bd_dom_sf"/>
</dbReference>
<gene>
    <name evidence="1" type="ORF">Salmuc_00204</name>
</gene>
<evidence type="ECO:0000313" key="2">
    <source>
        <dbReference type="Proteomes" id="UP000015347"/>
    </source>
</evidence>
<dbReference type="HOGENOM" id="CLU_2397876_0_0_5"/>
<dbReference type="EMBL" id="APVH01000028">
    <property type="protein sequence ID" value="EPX81890.1"/>
    <property type="molecule type" value="Genomic_DNA"/>
</dbReference>
<name>S9RV18_9RHOB</name>
<comment type="caution">
    <text evidence="1">The sequence shown here is derived from an EMBL/GenBank/DDBJ whole genome shotgun (WGS) entry which is preliminary data.</text>
</comment>
<dbReference type="AlphaFoldDB" id="S9RV18"/>
<dbReference type="eggNOG" id="COG4221">
    <property type="taxonomic scope" value="Bacteria"/>
</dbReference>
<keyword evidence="2" id="KW-1185">Reference proteome</keyword>
<dbReference type="Proteomes" id="UP000015347">
    <property type="component" value="Unassembled WGS sequence"/>
</dbReference>
<dbReference type="Gene3D" id="3.40.50.720">
    <property type="entry name" value="NAD(P)-binding Rossmann-like Domain"/>
    <property type="match status" value="1"/>
</dbReference>
<dbReference type="Pfam" id="PF00106">
    <property type="entry name" value="adh_short"/>
    <property type="match status" value="1"/>
</dbReference>
<dbReference type="SUPFAM" id="SSF51735">
    <property type="entry name" value="NAD(P)-binding Rossmann-fold domains"/>
    <property type="match status" value="1"/>
</dbReference>
<organism evidence="1 2">
    <name type="scientific">Salipiger mucosus DSM 16094</name>
    <dbReference type="NCBI Taxonomy" id="1123237"/>
    <lineage>
        <taxon>Bacteria</taxon>
        <taxon>Pseudomonadati</taxon>
        <taxon>Pseudomonadota</taxon>
        <taxon>Alphaproteobacteria</taxon>
        <taxon>Rhodobacterales</taxon>
        <taxon>Roseobacteraceae</taxon>
        <taxon>Salipiger</taxon>
    </lineage>
</organism>
<sequence>MTDRIALVTGASRGLGFALAEALAPRYHIVAVGRTTGALEALDDRIKAKGGSATLAPNGHRPARGHGPALPLVSTTAGAAWRSGRTRRCTRAR</sequence>